<dbReference type="RefSeq" id="WP_186404329.1">
    <property type="nucleotide sequence ID" value="NZ_CP017717.1"/>
</dbReference>
<dbReference type="SUPFAM" id="SSF48452">
    <property type="entry name" value="TPR-like"/>
    <property type="match status" value="2"/>
</dbReference>
<dbReference type="Gene3D" id="1.25.40.10">
    <property type="entry name" value="Tetratricopeptide repeat domain"/>
    <property type="match status" value="2"/>
</dbReference>
<evidence type="ECO:0000256" key="1">
    <source>
        <dbReference type="SAM" id="MobiDB-lite"/>
    </source>
</evidence>
<dbReference type="NCBIfam" id="NF040586">
    <property type="entry name" value="FxSxx_TPR"/>
    <property type="match status" value="1"/>
</dbReference>
<organism evidence="2 3">
    <name type="scientific">[Actinomadura] parvosata subsp. kistnae</name>
    <dbReference type="NCBI Taxonomy" id="1909395"/>
    <lineage>
        <taxon>Bacteria</taxon>
        <taxon>Bacillati</taxon>
        <taxon>Actinomycetota</taxon>
        <taxon>Actinomycetes</taxon>
        <taxon>Streptosporangiales</taxon>
        <taxon>Streptosporangiaceae</taxon>
        <taxon>Nonomuraea</taxon>
    </lineage>
</organism>
<sequence>MAVANLAVLLANEGLRVLVIDADGAGTPRYLRRLTSDENPAPTATLTDLIDRWDSSPQEPEDRLADLMAGTTRISLETMEREGGFDFLSYGSAPAPVLGSAVNPAAAEQLRATIRAAGYDYVLIDGARGTDSAAITLAARLSDMIVVCHTLSPQAIEETVTAVERIHATALRPVRIMPLPMRVDLGGHIALRDARELSHQRFSALADSSIPAQEIPYQVDYYFSETLAVINEPPDRAGGLRQAYERLAEVLTDGRFTALASVTVLYTPPYRDWAEWTGACVEQSGVQVTLTRLDQSTPLEPPRRNQAILVVSPPPLDDRTARRLSSLLPSDHGARPSNVWQVRVDDAAFPEALDADQSIDLRGLTEESAAAELRRRLHLTSPSLAISLEVGTARFPRRPGVSNTLGRNPAFVGRDELIDQVRDHLIGHEDRRCLLTGDAGLGKSQIALEYTHRFGGAYDLVWWVSGSTLGAARAGLSALSATLGLPTGGDAARAALSHLVSGEVSRWLLVYDDVDHPVQLRDLLPGDSPYGHVIVTSRRNDWPVPMHTVPVERFTLDEGAALVKTWVPCIGDDDARKVCDIAARLPIAVQLAAAWLRREAATRRVKLNLSEGEAAHSAASHFLVLFEQEANRPPASASQDEPAHRITVELALASLRSDRGHGAAVWLAEACAFLSPEGIDLRFLRSPQVREGMAAVDARLADPTMTDVVLRSIDRHGLARVDLGRHDPLRMHRLIQTLIRDRMSAEERHARNAEILRALAVYAPEDITAGPPGRPVYAGLAAHVFPSGATASSDPLVRTWVINQMRYLLRREDYSGRRAARQIGDAARTQWENSDDHTGLPELRIELSNAYRQLGEHREAADLAAAALRDQARSLGTKHPRTLITAMDHAVALRTLGGFDEAYTWDDAALKGLREIYGADHSLTGRAMNNLAVSYSLRGDSREAIRLAEDRVKRRTKMFGEYDPEALWTKCNLASYLRDSGDYQGSYRVLKEIQSYLSFIEKEPSQISSPVALRVESGLAVTERMLGNSFEALYRDKALIGDLRELHGPGHLFTLMCQHSLAADLYAQQQPQDAVTEASACLDTFRKTFGEHPFTNVCQMSLAVYLRGIGDLQRSRRLGQVSHEWLLRNLGPRHPYALAAAVNHAGTLVRLDELDQAFNLERDACLRFTDMLGADHMYTRITRANAADTQARLARPRPAAHTDGRRDIDVEVPAL</sequence>
<dbReference type="InterPro" id="IPR053137">
    <property type="entry name" value="NLR-like"/>
</dbReference>
<keyword evidence="3" id="KW-1185">Reference proteome</keyword>
<dbReference type="STRING" id="1909395.BKM31_00275"/>
<evidence type="ECO:0000313" key="2">
    <source>
        <dbReference type="EMBL" id="AQZ60158.1"/>
    </source>
</evidence>
<dbReference type="InterPro" id="IPR027417">
    <property type="entry name" value="P-loop_NTPase"/>
</dbReference>
<dbReference type="Proteomes" id="UP000190797">
    <property type="component" value="Chromosome"/>
</dbReference>
<evidence type="ECO:0008006" key="4">
    <source>
        <dbReference type="Google" id="ProtNLM"/>
    </source>
</evidence>
<feature type="compositionally biased region" description="Basic and acidic residues" evidence="1">
    <location>
        <begin position="1200"/>
        <end position="1209"/>
    </location>
</feature>
<dbReference type="Pfam" id="PF13374">
    <property type="entry name" value="TPR_10"/>
    <property type="match status" value="2"/>
</dbReference>
<dbReference type="PANTHER" id="PTHR46082">
    <property type="entry name" value="ATP/GTP-BINDING PROTEIN-RELATED"/>
    <property type="match status" value="1"/>
</dbReference>
<dbReference type="SUPFAM" id="SSF52540">
    <property type="entry name" value="P-loop containing nucleoside triphosphate hydrolases"/>
    <property type="match status" value="2"/>
</dbReference>
<dbReference type="Pfam" id="PF13424">
    <property type="entry name" value="TPR_12"/>
    <property type="match status" value="1"/>
</dbReference>
<proteinExistence type="predicted"/>
<dbReference type="EMBL" id="CP017717">
    <property type="protein sequence ID" value="AQZ60158.1"/>
    <property type="molecule type" value="Genomic_DNA"/>
</dbReference>
<gene>
    <name evidence="2" type="ORF">BKM31_00275</name>
</gene>
<reference evidence="3" key="1">
    <citation type="journal article" date="2017" name="Med. Chem. Commun.">
        <title>Nonomuraea sp. ATCC 55076 harbours the largest actinomycete chromosome to date and the kistamicin biosynthetic gene cluster.</title>
        <authorList>
            <person name="Nazari B."/>
            <person name="Forneris C.C."/>
            <person name="Gibson M.I."/>
            <person name="Moon K."/>
            <person name="Schramma K.R."/>
            <person name="Seyedsayamdost M.R."/>
        </authorList>
    </citation>
    <scope>NUCLEOTIDE SEQUENCE [LARGE SCALE GENOMIC DNA]</scope>
    <source>
        <strain evidence="3">ATCC 55076</strain>
    </source>
</reference>
<protein>
    <recommendedName>
        <fullName evidence="4">NB-ARC domain-containing protein</fullName>
    </recommendedName>
</protein>
<dbReference type="KEGG" id="noa:BKM31_00275"/>
<dbReference type="PANTHER" id="PTHR46082:SF6">
    <property type="entry name" value="AAA+ ATPASE DOMAIN-CONTAINING PROTEIN-RELATED"/>
    <property type="match status" value="1"/>
</dbReference>
<evidence type="ECO:0000313" key="3">
    <source>
        <dbReference type="Proteomes" id="UP000190797"/>
    </source>
</evidence>
<dbReference type="InterPro" id="IPR011990">
    <property type="entry name" value="TPR-like_helical_dom_sf"/>
</dbReference>
<dbReference type="AlphaFoldDB" id="A0A1U9ZQE6"/>
<accession>A0A1U9ZQE6</accession>
<dbReference type="Gene3D" id="3.40.50.300">
    <property type="entry name" value="P-loop containing nucleotide triphosphate hydrolases"/>
    <property type="match status" value="2"/>
</dbReference>
<name>A0A1U9ZQE6_9ACTN</name>
<feature type="region of interest" description="Disordered" evidence="1">
    <location>
        <begin position="1189"/>
        <end position="1215"/>
    </location>
</feature>